<evidence type="ECO:0000259" key="6">
    <source>
        <dbReference type="Pfam" id="PF08100"/>
    </source>
</evidence>
<evidence type="ECO:0000313" key="7">
    <source>
        <dbReference type="EMBL" id="PSL53377.1"/>
    </source>
</evidence>
<evidence type="ECO:0000256" key="2">
    <source>
        <dbReference type="ARBA" id="ARBA00022679"/>
    </source>
</evidence>
<feature type="active site" description="Proton acceptor" evidence="4">
    <location>
        <position position="246"/>
    </location>
</feature>
<dbReference type="Gene3D" id="3.40.50.150">
    <property type="entry name" value="Vaccinia Virus protein VP39"/>
    <property type="match status" value="1"/>
</dbReference>
<feature type="domain" description="O-methyltransferase dimerisation" evidence="6">
    <location>
        <begin position="14"/>
        <end position="83"/>
    </location>
</feature>
<sequence>MERNDSDADTIHRLAGLATPMALRVAVTLGLPDRLHGDGAATENLAVELDVDPVALGLLLHHLSTLGIVEPGPTGYRTTAFGEHLRADADNRLADLLHLDTAGGRAELAYVDLVHSVRTGEAAYPRRYGRDFYTDLDDHPQLRESFDRQMTRRFRDQVPRIVAGVDWSRFATIVDVGGGAGSLLAAILAAHPDVRGHLVDLDRTAAEARRTFSAHGLDARARVTAGSFFDPLPAGADAYLLFDILHNWDDDHAHRILGRCAEAARPDGRILVVEGVGGLRADSESDLTMLVIFGGRERRLDEFRALGAAHDLVLDSVTELTGHRCLLEFQLSGSR</sequence>
<dbReference type="Gene3D" id="1.10.287.1350">
    <property type="match status" value="1"/>
</dbReference>
<dbReference type="InterPro" id="IPR001077">
    <property type="entry name" value="COMT_C"/>
</dbReference>
<gene>
    <name evidence="7" type="ORF">B0I31_109167</name>
</gene>
<reference evidence="7 8" key="1">
    <citation type="submission" date="2018-03" db="EMBL/GenBank/DDBJ databases">
        <title>Genomic Encyclopedia of Type Strains, Phase III (KMG-III): the genomes of soil and plant-associated and newly described type strains.</title>
        <authorList>
            <person name="Whitman W."/>
        </authorList>
    </citation>
    <scope>NUCLEOTIDE SEQUENCE [LARGE SCALE GENOMIC DNA]</scope>
    <source>
        <strain evidence="7 8">CGMCC 4.7097</strain>
    </source>
</reference>
<dbReference type="OrthoDB" id="3804952at2"/>
<dbReference type="InterPro" id="IPR016461">
    <property type="entry name" value="COMT-like"/>
</dbReference>
<dbReference type="Pfam" id="PF00891">
    <property type="entry name" value="Methyltransf_2"/>
    <property type="match status" value="1"/>
</dbReference>
<dbReference type="GO" id="GO:0032259">
    <property type="term" value="P:methylation"/>
    <property type="evidence" value="ECO:0007669"/>
    <property type="project" value="UniProtKB-KW"/>
</dbReference>
<dbReference type="GO" id="GO:0046983">
    <property type="term" value="F:protein dimerization activity"/>
    <property type="evidence" value="ECO:0007669"/>
    <property type="project" value="InterPro"/>
</dbReference>
<dbReference type="SUPFAM" id="SSF53335">
    <property type="entry name" value="S-adenosyl-L-methionine-dependent methyltransferases"/>
    <property type="match status" value="1"/>
</dbReference>
<dbReference type="PROSITE" id="PS51683">
    <property type="entry name" value="SAM_OMT_II"/>
    <property type="match status" value="1"/>
</dbReference>
<dbReference type="Proteomes" id="UP000241118">
    <property type="component" value="Unassembled WGS sequence"/>
</dbReference>
<dbReference type="SUPFAM" id="SSF46785">
    <property type="entry name" value="Winged helix' DNA-binding domain"/>
    <property type="match status" value="1"/>
</dbReference>
<dbReference type="EMBL" id="PYAX01000009">
    <property type="protein sequence ID" value="PSL53377.1"/>
    <property type="molecule type" value="Genomic_DNA"/>
</dbReference>
<dbReference type="Pfam" id="PF08100">
    <property type="entry name" value="Dimerisation"/>
    <property type="match status" value="1"/>
</dbReference>
<dbReference type="PANTHER" id="PTHR43712">
    <property type="entry name" value="PUTATIVE (AFU_ORTHOLOGUE AFUA_4G14580)-RELATED"/>
    <property type="match status" value="1"/>
</dbReference>
<dbReference type="InterPro" id="IPR036390">
    <property type="entry name" value="WH_DNA-bd_sf"/>
</dbReference>
<evidence type="ECO:0000256" key="3">
    <source>
        <dbReference type="ARBA" id="ARBA00022691"/>
    </source>
</evidence>
<evidence type="ECO:0000313" key="8">
    <source>
        <dbReference type="Proteomes" id="UP000241118"/>
    </source>
</evidence>
<dbReference type="InterPro" id="IPR036388">
    <property type="entry name" value="WH-like_DNA-bd_sf"/>
</dbReference>
<proteinExistence type="predicted"/>
<dbReference type="PIRSF" id="PIRSF005739">
    <property type="entry name" value="O-mtase"/>
    <property type="match status" value="1"/>
</dbReference>
<keyword evidence="2 7" id="KW-0808">Transferase</keyword>
<organism evidence="7 8">
    <name type="scientific">Saccharothrix carnea</name>
    <dbReference type="NCBI Taxonomy" id="1280637"/>
    <lineage>
        <taxon>Bacteria</taxon>
        <taxon>Bacillati</taxon>
        <taxon>Actinomycetota</taxon>
        <taxon>Actinomycetes</taxon>
        <taxon>Pseudonocardiales</taxon>
        <taxon>Pseudonocardiaceae</taxon>
        <taxon>Saccharothrix</taxon>
    </lineage>
</organism>
<dbReference type="Gene3D" id="1.10.10.10">
    <property type="entry name" value="Winged helix-like DNA-binding domain superfamily/Winged helix DNA-binding domain"/>
    <property type="match status" value="1"/>
</dbReference>
<feature type="domain" description="O-methyltransferase C-terminal" evidence="5">
    <location>
        <begin position="110"/>
        <end position="306"/>
    </location>
</feature>
<dbReference type="RefSeq" id="WP_106618091.1">
    <property type="nucleotide sequence ID" value="NZ_PYAX01000009.1"/>
</dbReference>
<comment type="caution">
    <text evidence="7">The sequence shown here is derived from an EMBL/GenBank/DDBJ whole genome shotgun (WGS) entry which is preliminary data.</text>
</comment>
<keyword evidence="3" id="KW-0949">S-adenosyl-L-methionine</keyword>
<keyword evidence="1 7" id="KW-0489">Methyltransferase</keyword>
<protein>
    <submittedName>
        <fullName evidence="7">O-methyltransferase</fullName>
    </submittedName>
</protein>
<accession>A0A2P8I4H7</accession>
<dbReference type="AlphaFoldDB" id="A0A2P8I4H7"/>
<dbReference type="InterPro" id="IPR029063">
    <property type="entry name" value="SAM-dependent_MTases_sf"/>
</dbReference>
<dbReference type="PANTHER" id="PTHR43712:SF2">
    <property type="entry name" value="O-METHYLTRANSFERASE CICE"/>
    <property type="match status" value="1"/>
</dbReference>
<dbReference type="GO" id="GO:0008171">
    <property type="term" value="F:O-methyltransferase activity"/>
    <property type="evidence" value="ECO:0007669"/>
    <property type="project" value="InterPro"/>
</dbReference>
<dbReference type="CDD" id="cd02440">
    <property type="entry name" value="AdoMet_MTases"/>
    <property type="match status" value="1"/>
</dbReference>
<name>A0A2P8I4H7_SACCR</name>
<keyword evidence="8" id="KW-1185">Reference proteome</keyword>
<evidence type="ECO:0000256" key="4">
    <source>
        <dbReference type="PIRSR" id="PIRSR005739-1"/>
    </source>
</evidence>
<dbReference type="InterPro" id="IPR012967">
    <property type="entry name" value="COMT_dimerisation"/>
</dbReference>
<evidence type="ECO:0000256" key="1">
    <source>
        <dbReference type="ARBA" id="ARBA00022603"/>
    </source>
</evidence>
<evidence type="ECO:0000259" key="5">
    <source>
        <dbReference type="Pfam" id="PF00891"/>
    </source>
</evidence>